<dbReference type="AlphaFoldDB" id="A0A222GAC4"/>
<proteinExistence type="predicted"/>
<protein>
    <recommendedName>
        <fullName evidence="3">SapC family protein</fullName>
    </recommendedName>
</protein>
<dbReference type="KEGG" id="cber:B5D82_14370"/>
<gene>
    <name evidence="1" type="ORF">B5D82_14370</name>
</gene>
<dbReference type="OrthoDB" id="8888710at2"/>
<dbReference type="InterPro" id="IPR010836">
    <property type="entry name" value="SapC"/>
</dbReference>
<name>A0A222GAC4_9GAMM</name>
<reference evidence="1 2" key="1">
    <citation type="submission" date="2017-08" db="EMBL/GenBank/DDBJ databases">
        <title>Complete genome of Colwellia sp. NB097-1, a psychrophile bacterium ioslated from Bering Sea.</title>
        <authorList>
            <person name="Chen X."/>
        </authorList>
    </citation>
    <scope>NUCLEOTIDE SEQUENCE [LARGE SCALE GENOMIC DNA]</scope>
    <source>
        <strain evidence="1 2">NB097-1</strain>
    </source>
</reference>
<accession>A0A222GAC4</accession>
<dbReference type="RefSeq" id="WP_081152471.1">
    <property type="nucleotide sequence ID" value="NZ_CP020465.1"/>
</dbReference>
<evidence type="ECO:0000313" key="1">
    <source>
        <dbReference type="EMBL" id="ASP48846.1"/>
    </source>
</evidence>
<dbReference type="Pfam" id="PF07277">
    <property type="entry name" value="SapC"/>
    <property type="match status" value="1"/>
</dbReference>
<evidence type="ECO:0000313" key="2">
    <source>
        <dbReference type="Proteomes" id="UP000202259"/>
    </source>
</evidence>
<organism evidence="1 2">
    <name type="scientific">Cognaticolwellia beringensis</name>
    <dbReference type="NCBI Taxonomy" id="1967665"/>
    <lineage>
        <taxon>Bacteria</taxon>
        <taxon>Pseudomonadati</taxon>
        <taxon>Pseudomonadota</taxon>
        <taxon>Gammaproteobacteria</taxon>
        <taxon>Alteromonadales</taxon>
        <taxon>Colwelliaceae</taxon>
        <taxon>Cognaticolwellia</taxon>
    </lineage>
</organism>
<dbReference type="Proteomes" id="UP000202259">
    <property type="component" value="Chromosome"/>
</dbReference>
<keyword evidence="2" id="KW-1185">Reference proteome</keyword>
<dbReference type="EMBL" id="CP020465">
    <property type="protein sequence ID" value="ASP48846.1"/>
    <property type="molecule type" value="Genomic_DNA"/>
</dbReference>
<evidence type="ECO:0008006" key="3">
    <source>
        <dbReference type="Google" id="ProtNLM"/>
    </source>
</evidence>
<sequence>MMKLARVSSLIHKDLRVDCQDESYHGKQVHLSHIVMAEIVKAAQYFPIFFAKDSDTGQLQCVALFGLNVDENLYQVNGLWTNCYIPLKIISQPFYLINDEEQEGSGHHKPCLAIDLNDPRVQIKHGERLFTDELAATPYLQQQASHLSNLTQGFILNCAFVEALSQYDLIEPLSLEIKYNNGQENNLTGLYTLNKQMLKKLPKAVQGEFERKGYVEIITSMLSSMGHMKALINLKNNTNLTN</sequence>